<dbReference type="EMBL" id="JACGCI010000054">
    <property type="protein sequence ID" value="KAF6750859.1"/>
    <property type="molecule type" value="Genomic_DNA"/>
</dbReference>
<dbReference type="AlphaFoldDB" id="A0A8H6M2J1"/>
<name>A0A8H6M2J1_9AGAR</name>
<reference evidence="2 3" key="1">
    <citation type="submission" date="2020-07" db="EMBL/GenBank/DDBJ databases">
        <title>Comparative genomics of pyrophilous fungi reveals a link between fire events and developmental genes.</title>
        <authorList>
            <consortium name="DOE Joint Genome Institute"/>
            <person name="Steindorff A.S."/>
            <person name="Carver A."/>
            <person name="Calhoun S."/>
            <person name="Stillman K."/>
            <person name="Liu H."/>
            <person name="Lipzen A."/>
            <person name="Pangilinan J."/>
            <person name="Labutti K."/>
            <person name="Bruns T.D."/>
            <person name="Grigoriev I.V."/>
        </authorList>
    </citation>
    <scope>NUCLEOTIDE SEQUENCE [LARGE SCALE GENOMIC DNA]</scope>
    <source>
        <strain evidence="2 3">CBS 144469</strain>
    </source>
</reference>
<feature type="region of interest" description="Disordered" evidence="1">
    <location>
        <begin position="170"/>
        <end position="212"/>
    </location>
</feature>
<comment type="caution">
    <text evidence="2">The sequence shown here is derived from an EMBL/GenBank/DDBJ whole genome shotgun (WGS) entry which is preliminary data.</text>
</comment>
<evidence type="ECO:0000313" key="2">
    <source>
        <dbReference type="EMBL" id="KAF6750859.1"/>
    </source>
</evidence>
<keyword evidence="3" id="KW-1185">Reference proteome</keyword>
<gene>
    <name evidence="2" type="ORF">DFP72DRAFT_851383</name>
</gene>
<evidence type="ECO:0000256" key="1">
    <source>
        <dbReference type="SAM" id="MobiDB-lite"/>
    </source>
</evidence>
<proteinExistence type="predicted"/>
<evidence type="ECO:0000313" key="3">
    <source>
        <dbReference type="Proteomes" id="UP000521943"/>
    </source>
</evidence>
<accession>A0A8H6M2J1</accession>
<sequence>MSNNLGERRVVVSISCETCCCSMKEELKSMKVLGRWRDMRPGGEQRHRDGRDQDALTLGTNFAFRRTVVVDWWWLGAFLTLTLEAMKTTAELQPQIPTASESGVNPIPVPAIRNTTVPYTVFVKTDSHGGSVLGGDSRPTVSLEMKKEMKKEPKLLTCARDAGNYSDLLLNSPRRRSQQCPSKVKFEEKSNATSECDNGQAHDMGKFGAGTR</sequence>
<dbReference type="Proteomes" id="UP000521943">
    <property type="component" value="Unassembled WGS sequence"/>
</dbReference>
<protein>
    <submittedName>
        <fullName evidence="2">Uncharacterized protein</fullName>
    </submittedName>
</protein>
<organism evidence="2 3">
    <name type="scientific">Ephemerocybe angulata</name>
    <dbReference type="NCBI Taxonomy" id="980116"/>
    <lineage>
        <taxon>Eukaryota</taxon>
        <taxon>Fungi</taxon>
        <taxon>Dikarya</taxon>
        <taxon>Basidiomycota</taxon>
        <taxon>Agaricomycotina</taxon>
        <taxon>Agaricomycetes</taxon>
        <taxon>Agaricomycetidae</taxon>
        <taxon>Agaricales</taxon>
        <taxon>Agaricineae</taxon>
        <taxon>Psathyrellaceae</taxon>
        <taxon>Ephemerocybe</taxon>
    </lineage>
</organism>